<accession>A0A8S2AZC7</accession>
<gene>
    <name evidence="14" type="ORF">AARE701A_LOCUS17978</name>
</gene>
<feature type="compositionally biased region" description="Low complexity" evidence="11">
    <location>
        <begin position="224"/>
        <end position="251"/>
    </location>
</feature>
<dbReference type="InterPro" id="IPR000782">
    <property type="entry name" value="FAS1_domain"/>
</dbReference>
<keyword evidence="15" id="KW-1185">Reference proteome</keyword>
<comment type="subcellular location">
    <subcellularLocation>
        <location evidence="1">Cell membrane</location>
        <topology evidence="1">Lipid-anchor</topology>
        <topology evidence="1">GPI-anchor</topology>
    </subcellularLocation>
</comment>
<organism evidence="14 15">
    <name type="scientific">Arabidopsis arenosa</name>
    <name type="common">Sand rock-cress</name>
    <name type="synonym">Cardaminopsis arenosa</name>
    <dbReference type="NCBI Taxonomy" id="38785"/>
    <lineage>
        <taxon>Eukaryota</taxon>
        <taxon>Viridiplantae</taxon>
        <taxon>Streptophyta</taxon>
        <taxon>Embryophyta</taxon>
        <taxon>Tracheophyta</taxon>
        <taxon>Spermatophyta</taxon>
        <taxon>Magnoliopsida</taxon>
        <taxon>eudicotyledons</taxon>
        <taxon>Gunneridae</taxon>
        <taxon>Pentapetalae</taxon>
        <taxon>rosids</taxon>
        <taxon>malvids</taxon>
        <taxon>Brassicales</taxon>
        <taxon>Brassicaceae</taxon>
        <taxon>Camelineae</taxon>
        <taxon>Arabidopsis</taxon>
    </lineage>
</organism>
<keyword evidence="8" id="KW-0325">Glycoprotein</keyword>
<evidence type="ECO:0000256" key="8">
    <source>
        <dbReference type="ARBA" id="ARBA00023180"/>
    </source>
</evidence>
<evidence type="ECO:0000256" key="6">
    <source>
        <dbReference type="ARBA" id="ARBA00022974"/>
    </source>
</evidence>
<feature type="chain" id="PRO_5035928453" description="FAS1 domain-containing protein" evidence="12">
    <location>
        <begin position="26"/>
        <end position="290"/>
    </location>
</feature>
<dbReference type="Gene3D" id="2.30.180.10">
    <property type="entry name" value="FAS1 domain"/>
    <property type="match status" value="1"/>
</dbReference>
<feature type="signal peptide" evidence="12">
    <location>
        <begin position="1"/>
        <end position="25"/>
    </location>
</feature>
<evidence type="ECO:0000256" key="7">
    <source>
        <dbReference type="ARBA" id="ARBA00023136"/>
    </source>
</evidence>
<protein>
    <recommendedName>
        <fullName evidence="13">FAS1 domain-containing protein</fullName>
    </recommendedName>
</protein>
<dbReference type="InterPro" id="IPR036378">
    <property type="entry name" value="FAS1_dom_sf"/>
</dbReference>
<name>A0A8S2AZC7_ARAAE</name>
<dbReference type="GO" id="GO:0005886">
    <property type="term" value="C:plasma membrane"/>
    <property type="evidence" value="ECO:0007669"/>
    <property type="project" value="UniProtKB-SubCell"/>
</dbReference>
<evidence type="ECO:0000313" key="14">
    <source>
        <dbReference type="EMBL" id="CAE6166223.1"/>
    </source>
</evidence>
<evidence type="ECO:0000256" key="5">
    <source>
        <dbReference type="ARBA" id="ARBA00022729"/>
    </source>
</evidence>
<dbReference type="FunFam" id="2.30.180.10:FF:000015">
    <property type="entry name" value="Fasciclin-like arabinogalactan protein 3"/>
    <property type="match status" value="1"/>
</dbReference>
<dbReference type="Proteomes" id="UP000682877">
    <property type="component" value="Chromosome 7"/>
</dbReference>
<evidence type="ECO:0000259" key="13">
    <source>
        <dbReference type="PROSITE" id="PS50213"/>
    </source>
</evidence>
<keyword evidence="3" id="KW-1003">Cell membrane</keyword>
<keyword evidence="6" id="KW-0654">Proteoglycan</keyword>
<proteinExistence type="inferred from homology"/>
<dbReference type="AlphaFoldDB" id="A0A8S2AZC7"/>
<feature type="compositionally biased region" description="Basic and acidic residues" evidence="11">
    <location>
        <begin position="252"/>
        <end position="263"/>
    </location>
</feature>
<evidence type="ECO:0000256" key="4">
    <source>
        <dbReference type="ARBA" id="ARBA00022622"/>
    </source>
</evidence>
<evidence type="ECO:0000313" key="15">
    <source>
        <dbReference type="Proteomes" id="UP000682877"/>
    </source>
</evidence>
<dbReference type="PANTHER" id="PTHR32382">
    <property type="entry name" value="FASCICLIN-LIKE ARABINOGALACTAN PROTEIN"/>
    <property type="match status" value="1"/>
</dbReference>
<keyword evidence="9" id="KW-0449">Lipoprotein</keyword>
<dbReference type="EMBL" id="LR999457">
    <property type="protein sequence ID" value="CAE6166223.1"/>
    <property type="molecule type" value="Genomic_DNA"/>
</dbReference>
<dbReference type="PANTHER" id="PTHR32382:SF89">
    <property type="entry name" value="FASCICLIN-LIKE ARABINOGALACTAN PROTEIN 5"/>
    <property type="match status" value="1"/>
</dbReference>
<evidence type="ECO:0000256" key="12">
    <source>
        <dbReference type="SAM" id="SignalP"/>
    </source>
</evidence>
<dbReference type="GO" id="GO:0098552">
    <property type="term" value="C:side of membrane"/>
    <property type="evidence" value="ECO:0007669"/>
    <property type="project" value="UniProtKB-KW"/>
</dbReference>
<evidence type="ECO:0000256" key="10">
    <source>
        <dbReference type="ARBA" id="ARBA00024686"/>
    </source>
</evidence>
<dbReference type="PROSITE" id="PS50213">
    <property type="entry name" value="FAS1"/>
    <property type="match status" value="1"/>
</dbReference>
<feature type="domain" description="FAS1" evidence="13">
    <location>
        <begin position="25"/>
        <end position="170"/>
    </location>
</feature>
<keyword evidence="7" id="KW-0472">Membrane</keyword>
<keyword evidence="4" id="KW-0336">GPI-anchor</keyword>
<evidence type="ECO:0000256" key="2">
    <source>
        <dbReference type="ARBA" id="ARBA00007843"/>
    </source>
</evidence>
<keyword evidence="5 12" id="KW-0732">Signal</keyword>
<comment type="similarity">
    <text evidence="2">Belongs to the fasciclin-like AGP family.</text>
</comment>
<evidence type="ECO:0000256" key="11">
    <source>
        <dbReference type="SAM" id="MobiDB-lite"/>
    </source>
</evidence>
<dbReference type="SUPFAM" id="SSF82153">
    <property type="entry name" value="FAS1 domain"/>
    <property type="match status" value="1"/>
</dbReference>
<feature type="region of interest" description="Disordered" evidence="11">
    <location>
        <begin position="190"/>
        <end position="271"/>
    </location>
</feature>
<comment type="function">
    <text evidence="10">May be a cell surface adhesion protein.</text>
</comment>
<evidence type="ECO:0000256" key="3">
    <source>
        <dbReference type="ARBA" id="ARBA00022475"/>
    </source>
</evidence>
<reference evidence="14" key="1">
    <citation type="submission" date="2021-01" db="EMBL/GenBank/DDBJ databases">
        <authorList>
            <person name="Bezrukov I."/>
        </authorList>
    </citation>
    <scope>NUCLEOTIDE SEQUENCE</scope>
</reference>
<dbReference type="InterPro" id="IPR033254">
    <property type="entry name" value="Plant_FLA"/>
</dbReference>
<evidence type="ECO:0000256" key="9">
    <source>
        <dbReference type="ARBA" id="ARBA00023288"/>
    </source>
</evidence>
<sequence>MGLNAASLSLLSLTILLVFSKVVTANNITLAFAKYSKFSTMSNLFIKTKLIVPISKYQTITVLAVSNDAISSITNRSEVELRNILMTHIVLDYYDELKLQGIREKSIMLTTLYQTTGLGEEMNGFLNLSKSEGRVYFGSEVKNSPLNAEYVSTVYHNPFNLSIIQISMPIVAPGLSLAIFPPPPPPVPVAPSPTPMDASVVPGPSPMNAATAPGPAADDNSSDSAVPKTPPATATATDTPEADSPAPAPSADNEKIEAADKAKPSSSASKAGSSFDVILLLAFLASFAGF</sequence>
<evidence type="ECO:0000256" key="1">
    <source>
        <dbReference type="ARBA" id="ARBA00004609"/>
    </source>
</evidence>